<dbReference type="KEGG" id="bprl:CL2_18480"/>
<sequence length="55" mass="6420">MIYNKILAYAFFMVGIISIIASEIYERKRKPFAALKLNTAFWACMILSAYYFSLI</sequence>
<dbReference type="EMBL" id="FP929061">
    <property type="protein sequence ID" value="CBL38751.1"/>
    <property type="molecule type" value="Genomic_DNA"/>
</dbReference>
<name>D4N1K6_ANAHA</name>
<accession>D4N1K6</accession>
<dbReference type="RefSeq" id="WP_015530587.1">
    <property type="nucleotide sequence ID" value="NC_021016.1"/>
</dbReference>
<dbReference type="AlphaFoldDB" id="D4N1K6"/>
<keyword evidence="1" id="KW-0472">Membrane</keyword>
<dbReference type="Proteomes" id="UP000008960">
    <property type="component" value="Chromosome"/>
</dbReference>
<keyword evidence="1" id="KW-0812">Transmembrane</keyword>
<organism evidence="2 3">
    <name type="scientific">Anaerostipes hadrus</name>
    <dbReference type="NCBI Taxonomy" id="649756"/>
    <lineage>
        <taxon>Bacteria</taxon>
        <taxon>Bacillati</taxon>
        <taxon>Bacillota</taxon>
        <taxon>Clostridia</taxon>
        <taxon>Lachnospirales</taxon>
        <taxon>Lachnospiraceae</taxon>
        <taxon>Anaerostipes</taxon>
    </lineage>
</organism>
<feature type="transmembrane region" description="Helical" evidence="1">
    <location>
        <begin position="32"/>
        <end position="52"/>
    </location>
</feature>
<evidence type="ECO:0000313" key="2">
    <source>
        <dbReference type="EMBL" id="CBL38751.1"/>
    </source>
</evidence>
<feature type="transmembrane region" description="Helical" evidence="1">
    <location>
        <begin position="6"/>
        <end position="25"/>
    </location>
</feature>
<proteinExistence type="predicted"/>
<keyword evidence="1" id="KW-1133">Transmembrane helix</keyword>
<reference evidence="2 3" key="2">
    <citation type="submission" date="2010-03" db="EMBL/GenBank/DDBJ databases">
        <authorList>
            <person name="Pajon A."/>
        </authorList>
    </citation>
    <scope>NUCLEOTIDE SEQUENCE [LARGE SCALE GENOMIC DNA]</scope>
    <source>
        <strain evidence="2 3">SSC/2</strain>
    </source>
</reference>
<protein>
    <submittedName>
        <fullName evidence="2">Uncharacterized protein</fullName>
    </submittedName>
</protein>
<evidence type="ECO:0000256" key="1">
    <source>
        <dbReference type="SAM" id="Phobius"/>
    </source>
</evidence>
<gene>
    <name evidence="2" type="ORF">CL2_18480</name>
</gene>
<reference evidence="2 3" key="1">
    <citation type="submission" date="2010-03" db="EMBL/GenBank/DDBJ databases">
        <title>The genome sequence of Clostridiales sp. SSC/2.</title>
        <authorList>
            <consortium name="metaHIT consortium -- http://www.metahit.eu/"/>
            <person name="Pajon A."/>
            <person name="Turner K."/>
            <person name="Parkhill J."/>
            <person name="Duncan S."/>
            <person name="Flint H."/>
        </authorList>
    </citation>
    <scope>NUCLEOTIDE SEQUENCE [LARGE SCALE GENOMIC DNA]</scope>
    <source>
        <strain evidence="2 3">SSC/2</strain>
    </source>
</reference>
<evidence type="ECO:0000313" key="3">
    <source>
        <dbReference type="Proteomes" id="UP000008960"/>
    </source>
</evidence>